<gene>
    <name evidence="9" type="ORF">ACFFFU_02580</name>
</gene>
<evidence type="ECO:0000313" key="10">
    <source>
        <dbReference type="Proteomes" id="UP001589898"/>
    </source>
</evidence>
<dbReference type="Gene3D" id="3.30.2420.10">
    <property type="entry name" value="TonB"/>
    <property type="match status" value="1"/>
</dbReference>
<feature type="compositionally biased region" description="Low complexity" evidence="6">
    <location>
        <begin position="213"/>
        <end position="255"/>
    </location>
</feature>
<keyword evidence="5" id="KW-0997">Cell inner membrane</keyword>
<feature type="compositionally biased region" description="Low complexity" evidence="6">
    <location>
        <begin position="263"/>
        <end position="278"/>
    </location>
</feature>
<keyword evidence="10" id="KW-1185">Reference proteome</keyword>
<dbReference type="Proteomes" id="UP001589898">
    <property type="component" value="Unassembled WGS sequence"/>
</dbReference>
<comment type="caution">
    <text evidence="9">The sequence shown here is derived from an EMBL/GenBank/DDBJ whole genome shotgun (WGS) entry which is preliminary data.</text>
</comment>
<evidence type="ECO:0000256" key="4">
    <source>
        <dbReference type="ARBA" id="ARBA00023136"/>
    </source>
</evidence>
<feature type="signal peptide" evidence="7">
    <location>
        <begin position="1"/>
        <end position="23"/>
    </location>
</feature>
<keyword evidence="3" id="KW-1133">Transmembrane helix</keyword>
<feature type="domain" description="TonB C-terminal" evidence="8">
    <location>
        <begin position="281"/>
        <end position="367"/>
    </location>
</feature>
<evidence type="ECO:0000259" key="8">
    <source>
        <dbReference type="PROSITE" id="PS52015"/>
    </source>
</evidence>
<dbReference type="Pfam" id="PF03544">
    <property type="entry name" value="TonB_C"/>
    <property type="match status" value="1"/>
</dbReference>
<dbReference type="PRINTS" id="PR01374">
    <property type="entry name" value="TONBPROTEIN"/>
</dbReference>
<feature type="compositionally biased region" description="Low complexity" evidence="6">
    <location>
        <begin position="32"/>
        <end position="52"/>
    </location>
</feature>
<comment type="function">
    <text evidence="5">Interacts with outer membrane receptor proteins that carry out high-affinity binding and energy dependent uptake into the periplasmic space of specific substrates. It could act to transduce energy from the cytoplasmic membrane to specific energy-requiring processes in the outer membrane, resulting in the release into the periplasm of ligands bound by these outer membrane proteins.</text>
</comment>
<dbReference type="InterPro" id="IPR037682">
    <property type="entry name" value="TonB_C"/>
</dbReference>
<keyword evidence="5" id="KW-0653">Protein transport</keyword>
<dbReference type="EMBL" id="JBHLTF010000005">
    <property type="protein sequence ID" value="MFC0716649.1"/>
    <property type="molecule type" value="Genomic_DNA"/>
</dbReference>
<feature type="chain" id="PRO_5046123234" description="Protein TonB" evidence="7">
    <location>
        <begin position="24"/>
        <end position="367"/>
    </location>
</feature>
<keyword evidence="5" id="KW-0813">Transport</keyword>
<dbReference type="PROSITE" id="PS52015">
    <property type="entry name" value="TONB_CTD"/>
    <property type="match status" value="1"/>
</dbReference>
<evidence type="ECO:0000256" key="3">
    <source>
        <dbReference type="ARBA" id="ARBA00022989"/>
    </source>
</evidence>
<dbReference type="NCBIfam" id="TIGR01352">
    <property type="entry name" value="tonB_Cterm"/>
    <property type="match status" value="1"/>
</dbReference>
<dbReference type="InterPro" id="IPR003538">
    <property type="entry name" value="TonB"/>
</dbReference>
<evidence type="ECO:0000256" key="5">
    <source>
        <dbReference type="RuleBase" id="RU362123"/>
    </source>
</evidence>
<keyword evidence="5" id="KW-1003">Cell membrane</keyword>
<evidence type="ECO:0000256" key="7">
    <source>
        <dbReference type="SAM" id="SignalP"/>
    </source>
</evidence>
<evidence type="ECO:0000256" key="1">
    <source>
        <dbReference type="ARBA" id="ARBA00004167"/>
    </source>
</evidence>
<organism evidence="9 10">
    <name type="scientific">Luteimonas padinae</name>
    <dbReference type="NCBI Taxonomy" id="1714359"/>
    <lineage>
        <taxon>Bacteria</taxon>
        <taxon>Pseudomonadati</taxon>
        <taxon>Pseudomonadota</taxon>
        <taxon>Gammaproteobacteria</taxon>
        <taxon>Lysobacterales</taxon>
        <taxon>Lysobacteraceae</taxon>
        <taxon>Luteimonas</taxon>
    </lineage>
</organism>
<protein>
    <recommendedName>
        <fullName evidence="5">Protein TonB</fullName>
    </recommendedName>
</protein>
<comment type="subcellular location">
    <subcellularLocation>
        <location evidence="5">Cell inner membrane</location>
        <topology evidence="5">Single-pass membrane protein</topology>
        <orientation evidence="5">Periplasmic side</orientation>
    </subcellularLocation>
    <subcellularLocation>
        <location evidence="1">Membrane</location>
        <topology evidence="1">Single-pass membrane protein</topology>
    </subcellularLocation>
</comment>
<feature type="compositionally biased region" description="Basic and acidic residues" evidence="6">
    <location>
        <begin position="162"/>
        <end position="185"/>
    </location>
</feature>
<keyword evidence="2" id="KW-0812">Transmembrane</keyword>
<keyword evidence="7" id="KW-0732">Signal</keyword>
<feature type="region of interest" description="Disordered" evidence="6">
    <location>
        <begin position="200"/>
        <end position="293"/>
    </location>
</feature>
<keyword evidence="4" id="KW-0472">Membrane</keyword>
<dbReference type="SUPFAM" id="SSF74653">
    <property type="entry name" value="TolA/TonB C-terminal domain"/>
    <property type="match status" value="1"/>
</dbReference>
<dbReference type="PROSITE" id="PS51257">
    <property type="entry name" value="PROKAR_LIPOPROTEIN"/>
    <property type="match status" value="1"/>
</dbReference>
<dbReference type="InterPro" id="IPR006260">
    <property type="entry name" value="TonB/TolA_C"/>
</dbReference>
<keyword evidence="5" id="KW-0735">Signal-anchor</keyword>
<dbReference type="RefSeq" id="WP_189496225.1">
    <property type="nucleotide sequence ID" value="NZ_BMZT01000004.1"/>
</dbReference>
<feature type="region of interest" description="Disordered" evidence="6">
    <location>
        <begin position="22"/>
        <end position="55"/>
    </location>
</feature>
<name>A0ABV6ST96_9GAMM</name>
<evidence type="ECO:0000313" key="9">
    <source>
        <dbReference type="EMBL" id="MFC0716649.1"/>
    </source>
</evidence>
<comment type="similarity">
    <text evidence="5">Belongs to the TonB family.</text>
</comment>
<sequence length="367" mass="36982">MRRHTMAAALAAALLASACQPHAPPASDAVRDGATAVDGAGTDAAPGDAQGPDSRESVAQLDQAAARALREGRLYAPEGDSAIEHWLQARRLDPANAAVNAAIVGLQPYLLIGCEQAIARHDFAEAHRLHALVAASDPAAPALPRLAAAIASAEAESGRAEAARLAAEEAQRQPLEADARAEEMARTAAARVAAAQAASVSASSPSPSPSPSPQSASAAAPPAVAASTRPQSPSSQSQLQPPAVDALASASDAPSPQVPAAPPVQSAGGERSAGTATRPPSPAAPPRLLHQPAPRYPSLALSRKMEGSVQVAFTIRADGAVGDTRVVSADPPGIFDRSALAAVGSYRFEPPGRAMPSVVTVRFNLGG</sequence>
<evidence type="ECO:0000256" key="6">
    <source>
        <dbReference type="SAM" id="MobiDB-lite"/>
    </source>
</evidence>
<reference evidence="9 10" key="1">
    <citation type="submission" date="2024-09" db="EMBL/GenBank/DDBJ databases">
        <authorList>
            <person name="Sun Q."/>
            <person name="Mori K."/>
        </authorList>
    </citation>
    <scope>NUCLEOTIDE SEQUENCE [LARGE SCALE GENOMIC DNA]</scope>
    <source>
        <strain evidence="9 10">KCTC 52403</strain>
    </source>
</reference>
<evidence type="ECO:0000256" key="2">
    <source>
        <dbReference type="ARBA" id="ARBA00022692"/>
    </source>
</evidence>
<proteinExistence type="inferred from homology"/>
<accession>A0ABV6ST96</accession>
<feature type="region of interest" description="Disordered" evidence="6">
    <location>
        <begin position="162"/>
        <end position="188"/>
    </location>
</feature>